<dbReference type="PANTHER" id="PTHR10954:SF18">
    <property type="entry name" value="RIBONUCLEASE HII"/>
    <property type="match status" value="1"/>
</dbReference>
<dbReference type="GO" id="GO:0006298">
    <property type="term" value="P:mismatch repair"/>
    <property type="evidence" value="ECO:0007669"/>
    <property type="project" value="TreeGrafter"/>
</dbReference>
<dbReference type="GO" id="GO:0032299">
    <property type="term" value="C:ribonuclease H2 complex"/>
    <property type="evidence" value="ECO:0007669"/>
    <property type="project" value="TreeGrafter"/>
</dbReference>
<gene>
    <name evidence="16" type="primary">rnhB</name>
    <name evidence="16" type="ORF">BN1051_01766</name>
</gene>
<dbReference type="Gene3D" id="3.30.420.10">
    <property type="entry name" value="Ribonuclease H-like superfamily/Ribonuclease H"/>
    <property type="match status" value="2"/>
</dbReference>
<dbReference type="EC" id="3.1.26.4" evidence="13"/>
<proteinExistence type="inferred from homology"/>
<evidence type="ECO:0000256" key="9">
    <source>
        <dbReference type="ARBA" id="ARBA00022759"/>
    </source>
</evidence>
<dbReference type="InterPro" id="IPR024567">
    <property type="entry name" value="RNase_HII/HIII_dom"/>
</dbReference>
<keyword evidence="7 12" id="KW-0540">Nuclease</keyword>
<dbReference type="PANTHER" id="PTHR10954">
    <property type="entry name" value="RIBONUCLEASE H2 SUBUNIT A"/>
    <property type="match status" value="1"/>
</dbReference>
<dbReference type="EMBL" id="LN483070">
    <property type="protein sequence ID" value="CEA08418.1"/>
    <property type="molecule type" value="Genomic_DNA"/>
</dbReference>
<name>A0A078MM98_9MICC</name>
<feature type="binding site" evidence="12">
    <location>
        <position position="43"/>
    </location>
    <ligand>
        <name>a divalent metal cation</name>
        <dbReference type="ChEBI" id="CHEBI:60240"/>
    </ligand>
</feature>
<dbReference type="SUPFAM" id="SSF53098">
    <property type="entry name" value="Ribonuclease H-like"/>
    <property type="match status" value="1"/>
</dbReference>
<evidence type="ECO:0000256" key="8">
    <source>
        <dbReference type="ARBA" id="ARBA00022723"/>
    </source>
</evidence>
<feature type="region of interest" description="Disordered" evidence="14">
    <location>
        <begin position="259"/>
        <end position="289"/>
    </location>
</feature>
<reference evidence="16" key="1">
    <citation type="submission" date="2014-07" db="EMBL/GenBank/DDBJ databases">
        <authorList>
            <person name="Urmite Genomes Urmite Genomes"/>
        </authorList>
    </citation>
    <scope>NUCLEOTIDE SEQUENCE</scope>
    <source>
        <strain evidence="16">11W110_air</strain>
    </source>
</reference>
<dbReference type="GO" id="GO:0046872">
    <property type="term" value="F:metal ion binding"/>
    <property type="evidence" value="ECO:0007669"/>
    <property type="project" value="UniProtKB-KW"/>
</dbReference>
<dbReference type="PATRIC" id="fig|1461584.3.peg.1747"/>
<comment type="cofactor">
    <cofactor evidence="12">
        <name>Mn(2+)</name>
        <dbReference type="ChEBI" id="CHEBI:29035"/>
    </cofactor>
    <cofactor evidence="12">
        <name>Mg(2+)</name>
        <dbReference type="ChEBI" id="CHEBI:18420"/>
    </cofactor>
    <text evidence="12">Manganese or magnesium. Binds 1 divalent metal ion per monomer in the absence of substrate. May bind a second metal ion after substrate binding.</text>
</comment>
<organism evidence="16">
    <name type="scientific">Arthrobacter saudimassiliensis</name>
    <dbReference type="NCBI Taxonomy" id="1461584"/>
    <lineage>
        <taxon>Bacteria</taxon>
        <taxon>Bacillati</taxon>
        <taxon>Actinomycetota</taxon>
        <taxon>Actinomycetes</taxon>
        <taxon>Micrococcales</taxon>
        <taxon>Micrococcaceae</taxon>
        <taxon>Arthrobacter</taxon>
    </lineage>
</organism>
<protein>
    <recommendedName>
        <fullName evidence="13">Ribonuclease</fullName>
        <ecNumber evidence="13">3.1.26.4</ecNumber>
    </recommendedName>
</protein>
<evidence type="ECO:0000256" key="12">
    <source>
        <dbReference type="PROSITE-ProRule" id="PRU01319"/>
    </source>
</evidence>
<sequence>MTTVPAVPRRTAGAALDGPAGPTLRHERTYAEAGHRILAGCDEVGRGALAGPVTVGMVAVDIAAVKPLKGVKDSKLLAPADRVALVPKIQAWAAASGVGHATAAEIDRLGLTGALRLAGTRAWAQVCADLTPDVVLLDGNYNWLSPAQASLFDDLDAAVAGDGPAEAGVGRGTITHPIPAAPALPCEAPVHTRIKADLSCLSVAAASVLAKVARDSLMLEYAREYPQFGWDENKGYATDAHRAALQADGPSPLHRLSWRLGGTPRPAAAAEPDDEYGVDELQPGGMIEL</sequence>
<dbReference type="CDD" id="cd07182">
    <property type="entry name" value="RNase_HII_bacteria_HII_like"/>
    <property type="match status" value="1"/>
</dbReference>
<feature type="binding site" evidence="12">
    <location>
        <position position="138"/>
    </location>
    <ligand>
        <name>a divalent metal cation</name>
        <dbReference type="ChEBI" id="CHEBI:60240"/>
    </ligand>
</feature>
<dbReference type="GO" id="GO:0043137">
    <property type="term" value="P:DNA replication, removal of RNA primer"/>
    <property type="evidence" value="ECO:0007669"/>
    <property type="project" value="TreeGrafter"/>
</dbReference>
<evidence type="ECO:0000256" key="13">
    <source>
        <dbReference type="RuleBase" id="RU003515"/>
    </source>
</evidence>
<evidence type="ECO:0000256" key="7">
    <source>
        <dbReference type="ARBA" id="ARBA00022722"/>
    </source>
</evidence>
<comment type="cofactor">
    <cofactor evidence="2">
        <name>Mg(2+)</name>
        <dbReference type="ChEBI" id="CHEBI:18420"/>
    </cofactor>
</comment>
<accession>A0A078MM98</accession>
<comment type="similarity">
    <text evidence="5 13">Belongs to the RNase HII family.</text>
</comment>
<evidence type="ECO:0000256" key="10">
    <source>
        <dbReference type="ARBA" id="ARBA00022801"/>
    </source>
</evidence>
<evidence type="ECO:0000256" key="4">
    <source>
        <dbReference type="ARBA" id="ARBA00004496"/>
    </source>
</evidence>
<dbReference type="PROSITE" id="PS51975">
    <property type="entry name" value="RNASE_H_2"/>
    <property type="match status" value="1"/>
</dbReference>
<keyword evidence="8 12" id="KW-0479">Metal-binding</keyword>
<feature type="region of interest" description="Disordered" evidence="14">
    <location>
        <begin position="1"/>
        <end position="23"/>
    </location>
</feature>
<keyword evidence="11" id="KW-0464">Manganese</keyword>
<dbReference type="InterPro" id="IPR001352">
    <property type="entry name" value="RNase_HII/HIII"/>
</dbReference>
<comment type="subcellular location">
    <subcellularLocation>
        <location evidence="4">Cytoplasm</location>
    </subcellularLocation>
</comment>
<dbReference type="NCBIfam" id="NF000595">
    <property type="entry name" value="PRK00015.1-3"/>
    <property type="match status" value="1"/>
</dbReference>
<comment type="function">
    <text evidence="3 13">Endonuclease that specifically degrades the RNA of RNA-DNA hybrids.</text>
</comment>
<dbReference type="InterPro" id="IPR036397">
    <property type="entry name" value="RNaseH_sf"/>
</dbReference>
<comment type="catalytic activity">
    <reaction evidence="1 12 13">
        <text>Endonucleolytic cleavage to 5'-phosphomonoester.</text>
        <dbReference type="EC" id="3.1.26.4"/>
    </reaction>
</comment>
<feature type="binding site" evidence="12">
    <location>
        <position position="42"/>
    </location>
    <ligand>
        <name>a divalent metal cation</name>
        <dbReference type="ChEBI" id="CHEBI:60240"/>
    </ligand>
</feature>
<keyword evidence="9 12" id="KW-0255">Endonuclease</keyword>
<keyword evidence="10 12" id="KW-0378">Hydrolase</keyword>
<dbReference type="InterPro" id="IPR012337">
    <property type="entry name" value="RNaseH-like_sf"/>
</dbReference>
<feature type="domain" description="RNase H type-2" evidence="15">
    <location>
        <begin position="36"/>
        <end position="274"/>
    </location>
</feature>
<evidence type="ECO:0000259" key="15">
    <source>
        <dbReference type="PROSITE" id="PS51975"/>
    </source>
</evidence>
<dbReference type="GO" id="GO:0003723">
    <property type="term" value="F:RNA binding"/>
    <property type="evidence" value="ECO:0007669"/>
    <property type="project" value="UniProtKB-UniRule"/>
</dbReference>
<dbReference type="GO" id="GO:0004523">
    <property type="term" value="F:RNA-DNA hybrid ribonuclease activity"/>
    <property type="evidence" value="ECO:0007669"/>
    <property type="project" value="UniProtKB-UniRule"/>
</dbReference>
<evidence type="ECO:0000256" key="14">
    <source>
        <dbReference type="SAM" id="MobiDB-lite"/>
    </source>
</evidence>
<dbReference type="GO" id="GO:0005737">
    <property type="term" value="C:cytoplasm"/>
    <property type="evidence" value="ECO:0007669"/>
    <property type="project" value="UniProtKB-SubCell"/>
</dbReference>
<keyword evidence="6" id="KW-0963">Cytoplasm</keyword>
<dbReference type="InterPro" id="IPR022898">
    <property type="entry name" value="RNase_HII"/>
</dbReference>
<evidence type="ECO:0000256" key="6">
    <source>
        <dbReference type="ARBA" id="ARBA00022490"/>
    </source>
</evidence>
<evidence type="ECO:0000256" key="11">
    <source>
        <dbReference type="ARBA" id="ARBA00023211"/>
    </source>
</evidence>
<dbReference type="AlphaFoldDB" id="A0A078MM98"/>
<evidence type="ECO:0000256" key="3">
    <source>
        <dbReference type="ARBA" id="ARBA00004065"/>
    </source>
</evidence>
<dbReference type="Pfam" id="PF01351">
    <property type="entry name" value="RNase_HII"/>
    <property type="match status" value="2"/>
</dbReference>
<evidence type="ECO:0000256" key="1">
    <source>
        <dbReference type="ARBA" id="ARBA00000077"/>
    </source>
</evidence>
<evidence type="ECO:0000256" key="2">
    <source>
        <dbReference type="ARBA" id="ARBA00001946"/>
    </source>
</evidence>
<evidence type="ECO:0000313" key="16">
    <source>
        <dbReference type="EMBL" id="CEA08418.1"/>
    </source>
</evidence>
<evidence type="ECO:0000256" key="5">
    <source>
        <dbReference type="ARBA" id="ARBA00007383"/>
    </source>
</evidence>